<feature type="region of interest" description="Disordered" evidence="5">
    <location>
        <begin position="49"/>
        <end position="110"/>
    </location>
</feature>
<feature type="compositionally biased region" description="Basic and acidic residues" evidence="5">
    <location>
        <begin position="56"/>
        <end position="71"/>
    </location>
</feature>
<evidence type="ECO:0000256" key="1">
    <source>
        <dbReference type="ARBA" id="ARBA00004604"/>
    </source>
</evidence>
<dbReference type="FunFam" id="2.40.50.140:FF:000200">
    <property type="entry name" value="Programmed cell death 11"/>
    <property type="match status" value="1"/>
</dbReference>
<dbReference type="EMBL" id="JANPWB010000010">
    <property type="protein sequence ID" value="KAJ1140729.1"/>
    <property type="molecule type" value="Genomic_DNA"/>
</dbReference>
<feature type="domain" description="S1 motif" evidence="6">
    <location>
        <begin position="1189"/>
        <end position="1262"/>
    </location>
</feature>
<organism evidence="7 8">
    <name type="scientific">Pleurodeles waltl</name>
    <name type="common">Iberian ribbed newt</name>
    <dbReference type="NCBI Taxonomy" id="8319"/>
    <lineage>
        <taxon>Eukaryota</taxon>
        <taxon>Metazoa</taxon>
        <taxon>Chordata</taxon>
        <taxon>Craniata</taxon>
        <taxon>Vertebrata</taxon>
        <taxon>Euteleostomi</taxon>
        <taxon>Amphibia</taxon>
        <taxon>Batrachia</taxon>
        <taxon>Caudata</taxon>
        <taxon>Salamandroidea</taxon>
        <taxon>Salamandridae</taxon>
        <taxon>Pleurodelinae</taxon>
        <taxon>Pleurodeles</taxon>
    </lineage>
</organism>
<feature type="domain" description="S1 motif" evidence="6">
    <location>
        <begin position="130"/>
        <end position="218"/>
    </location>
</feature>
<protein>
    <recommendedName>
        <fullName evidence="6">S1 motif domain-containing protein</fullName>
    </recommendedName>
</protein>
<dbReference type="InterPro" id="IPR048058">
    <property type="entry name" value="Rrp5_S1_rpt_hs11_sc8"/>
</dbReference>
<dbReference type="FunFam" id="2.40.50.140:FF:000155">
    <property type="entry name" value="rRNA biogenesis protein RRP5"/>
    <property type="match status" value="1"/>
</dbReference>
<dbReference type="SMART" id="SM00316">
    <property type="entry name" value="S1"/>
    <property type="match status" value="12"/>
</dbReference>
<dbReference type="CDD" id="cd05702">
    <property type="entry name" value="S1_Rrp5_repeat_hs11_sc8"/>
    <property type="match status" value="1"/>
</dbReference>
<evidence type="ECO:0000256" key="4">
    <source>
        <dbReference type="ARBA" id="ARBA00023242"/>
    </source>
</evidence>
<gene>
    <name evidence="7" type="ORF">NDU88_007070</name>
</gene>
<feature type="domain" description="S1 motif" evidence="6">
    <location>
        <begin position="234"/>
        <end position="306"/>
    </location>
</feature>
<dbReference type="Gene3D" id="2.40.50.140">
    <property type="entry name" value="Nucleic acid-binding proteins"/>
    <property type="match status" value="7"/>
</dbReference>
<keyword evidence="4" id="KW-0539">Nucleus</keyword>
<feature type="domain" description="S1 motif" evidence="6">
    <location>
        <begin position="775"/>
        <end position="844"/>
    </location>
</feature>
<feature type="non-terminal residue" evidence="7">
    <location>
        <position position="1482"/>
    </location>
</feature>
<sequence length="1482" mass="163545">KCFRVSVHVDVFGCPDASFINSPNSSSLRNNQSKNRNFWSMELFEESFPRGGAQKKPKETETNKRPVDRDNLFNTHDEEDTAAKRKRGKGDSAKSDQLKSKKPKTERTEFSTSKHEKCIEILKFNNLSTGLLLLGCVKEATDFELIVSLPHGLTGFVQVTNICEAYTKLLSKQVETEELSVDLAPLSELFTPGMLVRCSVSSLETTKGGFHSLKLSLNPKDVNKALSPGTLMPGMLLSGCVSSVEDHGYLIDIGVGGNKAFLPRQKAQNYIKQSNKAGSELKIGQYLNCLIEEVKDHGRIVCLSVNQSDVMAALATKEQKWTLQNLLPGLVVKSQIQKVSPDGITLSFLSFMGTVDFLHLDPKRSNGYQKDQMVKACIIYVHSETKVIGLTLRQSFLQPGNSLRQLSSERIGDVVEQCPVKYFHKKSGALFELDGGVLAFAHLYNMPSKSKYLATFQKGCKRTGRIVDYSPMDEMALMSLIQRVIETPYFRYQDIHPGQLIEGTVTSLRPIGILVKITDHMTGLVPSLHLADVRIKKPERKYSEGQTVKCRVLTVFPESKKLILTLKKTLVDSNLPIISNYSSAKPGMSTHGFISRVKDFGCLVQFYNDVRGLVPKSELSTEPVPFPEKVFYEGQVVKVTVLNTEPEKERMKLSLKLTAGSVQEDLEQSPEMKERALKCEIGKMVDVTVVRKTDTGLEVSVVPEDVPAFLPTMHLSDHVTNCKLLWRWLQKGDFLTGLMCLSNVQGQITVCRKPSLISSYEEGNIVKDFSDIQTGMLMTGYIRNIMSYGVFVEFPHGLCGLAPKSAMCDKFVTNTEDHFVVGQTVVAKVTNIEEEKKRILLNLKVSECSSGDSAGESFSLLNQCFQELHFMRTFLSSRDSSEVSQNLAKLLPGQKLTLTVQDVNDDGLAHFSGGDATAGMTVSASPFHVGEVSLVPGQKATAVVLYVDGLQFNVHVSLRPELINRKEKKFHENYSTSAVVQHVAEEFAVVSLVETGQLAAVPVASHLNDTFRFDSEKLTVGETISLVLKSVTASDHGVLLALQGPVTSRANKKQWKKSGTLAEPPLVGKHSLSFGDTVTGTVKSVKPNTVVVSICDKLVGFIHASHIFDEVPIGSFPTSKLRAKQTVAAKVIGGRDIKTHRFLPITHPHFSCSVPELSIRPSVMKNDCSAKLAPTQEDLVNQINSYKAGQNITCFVWKYNLIRKCLNVEVSPEIRGRIDHMLLSVNPRILKHPEKQFKMGQALSATVIAPDASNMRLHLSLTGVHSLVKGSVVLGCVKEVIPHIGLKIALPFGKTGNASLFDLSDSYSVTPLDNFSAGKAVKCCVLHSDDKITDVSLRLSRTNPESTEKVVDREIKSITDIQEGQFIRGYVNSVQDQGIFISLSSSIVGRAQFKHVSKFFVSDHSVYKTNIKAGQLLTAKVLSVDCSKNHVALSLLPKHTGKPDLIPESLGLPLCKTMSEKKMRELAKQPKENLKRKKSESD</sequence>
<evidence type="ECO:0000256" key="2">
    <source>
        <dbReference type="ARBA" id="ARBA00022552"/>
    </source>
</evidence>
<dbReference type="FunFam" id="2.40.50.140:FF:000194">
    <property type="entry name" value="Programmed cell death 11"/>
    <property type="match status" value="1"/>
</dbReference>
<evidence type="ECO:0000256" key="5">
    <source>
        <dbReference type="SAM" id="MobiDB-lite"/>
    </source>
</evidence>
<feature type="non-terminal residue" evidence="7">
    <location>
        <position position="1"/>
    </location>
</feature>
<dbReference type="GO" id="GO:0032040">
    <property type="term" value="C:small-subunit processome"/>
    <property type="evidence" value="ECO:0007669"/>
    <property type="project" value="TreeGrafter"/>
</dbReference>
<accession>A0AAV7QJS4</accession>
<proteinExistence type="predicted"/>
<evidence type="ECO:0000259" key="6">
    <source>
        <dbReference type="PROSITE" id="PS50126"/>
    </source>
</evidence>
<dbReference type="FunFam" id="2.40.50.140:FF:000148">
    <property type="entry name" value="protein RRP5 homolog isoform X1"/>
    <property type="match status" value="1"/>
</dbReference>
<dbReference type="InterPro" id="IPR003029">
    <property type="entry name" value="S1_domain"/>
</dbReference>
<dbReference type="CDD" id="cd05698">
    <property type="entry name" value="S1_Rrp5_repeat_hs6_sc5"/>
    <property type="match status" value="1"/>
</dbReference>
<evidence type="ECO:0000313" key="8">
    <source>
        <dbReference type="Proteomes" id="UP001066276"/>
    </source>
</evidence>
<feature type="domain" description="S1 motif" evidence="6">
    <location>
        <begin position="329"/>
        <end position="393"/>
    </location>
</feature>
<dbReference type="InterPro" id="IPR057302">
    <property type="entry name" value="Rrp5_S1"/>
</dbReference>
<dbReference type="InterPro" id="IPR048059">
    <property type="entry name" value="Rrp5_S1_rpt_hs1_sc1"/>
</dbReference>
<dbReference type="CDD" id="cd04461">
    <property type="entry name" value="S1_Rrp5_repeat_hs8_sc7"/>
    <property type="match status" value="1"/>
</dbReference>
<evidence type="ECO:0000256" key="3">
    <source>
        <dbReference type="ARBA" id="ARBA00022737"/>
    </source>
</evidence>
<feature type="domain" description="S1 motif" evidence="6">
    <location>
        <begin position="1075"/>
        <end position="1146"/>
    </location>
</feature>
<comment type="subcellular location">
    <subcellularLocation>
        <location evidence="1">Nucleus</location>
        <location evidence="1">Nucleolus</location>
    </subcellularLocation>
</comment>
<dbReference type="CDD" id="cd05693">
    <property type="entry name" value="S1_Rrp5_repeat_hs1_sc1"/>
    <property type="match status" value="1"/>
</dbReference>
<evidence type="ECO:0000313" key="7">
    <source>
        <dbReference type="EMBL" id="KAJ1140729.1"/>
    </source>
</evidence>
<dbReference type="PANTHER" id="PTHR23270">
    <property type="entry name" value="PROGRAMMED CELL DEATH PROTEIN 11 PRE-RRNA PROCESSING PROTEIN RRP5"/>
    <property type="match status" value="1"/>
</dbReference>
<feature type="domain" description="S1 motif" evidence="6">
    <location>
        <begin position="1270"/>
        <end position="1342"/>
    </location>
</feature>
<dbReference type="FunFam" id="2.40.50.140:FF:000175">
    <property type="entry name" value="Programmed cell death 11"/>
    <property type="match status" value="1"/>
</dbReference>
<reference evidence="7" key="1">
    <citation type="journal article" date="2022" name="bioRxiv">
        <title>Sequencing and chromosome-scale assembly of the giantPleurodeles waltlgenome.</title>
        <authorList>
            <person name="Brown T."/>
            <person name="Elewa A."/>
            <person name="Iarovenko S."/>
            <person name="Subramanian E."/>
            <person name="Araus A.J."/>
            <person name="Petzold A."/>
            <person name="Susuki M."/>
            <person name="Suzuki K.-i.T."/>
            <person name="Hayashi T."/>
            <person name="Toyoda A."/>
            <person name="Oliveira C."/>
            <person name="Osipova E."/>
            <person name="Leigh N.D."/>
            <person name="Simon A."/>
            <person name="Yun M.H."/>
        </authorList>
    </citation>
    <scope>NUCLEOTIDE SEQUENCE</scope>
    <source>
        <strain evidence="7">20211129_DDA</strain>
        <tissue evidence="7">Liver</tissue>
    </source>
</reference>
<dbReference type="InterPro" id="IPR012340">
    <property type="entry name" value="NA-bd_OB-fold"/>
</dbReference>
<dbReference type="CDD" id="cd05697">
    <property type="entry name" value="S1_Rrp5_repeat_hs5"/>
    <property type="match status" value="1"/>
</dbReference>
<feature type="domain" description="S1 motif" evidence="6">
    <location>
        <begin position="1364"/>
        <end position="1436"/>
    </location>
</feature>
<keyword evidence="2" id="KW-0698">rRNA processing</keyword>
<dbReference type="FunFam" id="2.40.50.140:FF:000103">
    <property type="entry name" value="protein RRP5 homolog"/>
    <property type="match status" value="2"/>
</dbReference>
<feature type="compositionally biased region" description="Basic and acidic residues" evidence="5">
    <location>
        <begin position="89"/>
        <end position="110"/>
    </location>
</feature>
<keyword evidence="8" id="KW-1185">Reference proteome</keyword>
<dbReference type="GO" id="GO:0006364">
    <property type="term" value="P:rRNA processing"/>
    <property type="evidence" value="ECO:0007669"/>
    <property type="project" value="UniProtKB-KW"/>
</dbReference>
<keyword evidence="3" id="KW-0677">Repeat</keyword>
<dbReference type="PANTHER" id="PTHR23270:SF10">
    <property type="entry name" value="PROTEIN RRP5 HOMOLOG"/>
    <property type="match status" value="1"/>
</dbReference>
<feature type="domain" description="S1 motif" evidence="6">
    <location>
        <begin position="587"/>
        <end position="656"/>
    </location>
</feature>
<dbReference type="Pfam" id="PF23459">
    <property type="entry name" value="S1_RRP5"/>
    <property type="match status" value="7"/>
</dbReference>
<dbReference type="Proteomes" id="UP001066276">
    <property type="component" value="Chromosome 6"/>
</dbReference>
<feature type="domain" description="S1 motif" evidence="6">
    <location>
        <begin position="498"/>
        <end position="567"/>
    </location>
</feature>
<dbReference type="GO" id="GO:0003723">
    <property type="term" value="F:RNA binding"/>
    <property type="evidence" value="ECO:0007669"/>
    <property type="project" value="TreeGrafter"/>
</dbReference>
<dbReference type="SUPFAM" id="SSF50249">
    <property type="entry name" value="Nucleic acid-binding proteins"/>
    <property type="match status" value="10"/>
</dbReference>
<dbReference type="Pfam" id="PF00575">
    <property type="entry name" value="S1"/>
    <property type="match status" value="2"/>
</dbReference>
<dbReference type="CDD" id="cd05703">
    <property type="entry name" value="S1_Rrp5_repeat_hs12_sc9"/>
    <property type="match status" value="1"/>
</dbReference>
<dbReference type="InterPro" id="IPR045209">
    <property type="entry name" value="Rrp5"/>
</dbReference>
<comment type="caution">
    <text evidence="7">The sequence shown here is derived from an EMBL/GenBank/DDBJ whole genome shotgun (WGS) entry which is preliminary data.</text>
</comment>
<name>A0AAV7QJS4_PLEWA</name>
<dbReference type="CDD" id="cd05694">
    <property type="entry name" value="S1_Rrp5_repeat_hs2_sc2"/>
    <property type="match status" value="1"/>
</dbReference>
<dbReference type="PROSITE" id="PS50126">
    <property type="entry name" value="S1"/>
    <property type="match status" value="10"/>
</dbReference>